<proteinExistence type="predicted"/>
<dbReference type="InterPro" id="IPR050611">
    <property type="entry name" value="ABCF"/>
</dbReference>
<dbReference type="PANTHER" id="PTHR19211">
    <property type="entry name" value="ATP-BINDING TRANSPORT PROTEIN-RELATED"/>
    <property type="match status" value="1"/>
</dbReference>
<dbReference type="RefSeq" id="WP_191724927.1">
    <property type="nucleotide sequence ID" value="NZ_JACSPY010000001.1"/>
</dbReference>
<dbReference type="Pfam" id="PF00005">
    <property type="entry name" value="ABC_tran"/>
    <property type="match status" value="2"/>
</dbReference>
<dbReference type="InterPro" id="IPR003439">
    <property type="entry name" value="ABC_transporter-like_ATP-bd"/>
</dbReference>
<gene>
    <name evidence="5" type="ORF">H9634_00770</name>
</gene>
<evidence type="ECO:0000259" key="4">
    <source>
        <dbReference type="PROSITE" id="PS50893"/>
    </source>
</evidence>
<dbReference type="GO" id="GO:0005524">
    <property type="term" value="F:ATP binding"/>
    <property type="evidence" value="ECO:0007669"/>
    <property type="project" value="UniProtKB-KW"/>
</dbReference>
<evidence type="ECO:0000256" key="3">
    <source>
        <dbReference type="ARBA" id="ARBA00022840"/>
    </source>
</evidence>
<comment type="caution">
    <text evidence="5">The sequence shown here is derived from an EMBL/GenBank/DDBJ whole genome shotgun (WGS) entry which is preliminary data.</text>
</comment>
<keyword evidence="3 5" id="KW-0067">ATP-binding</keyword>
<accession>A0ABR8WR14</accession>
<keyword evidence="2" id="KW-0547">Nucleotide-binding</keyword>
<dbReference type="Gene3D" id="3.40.50.300">
    <property type="entry name" value="P-loop containing nucleotide triphosphate hydrolases"/>
    <property type="match status" value="2"/>
</dbReference>
<dbReference type="SUPFAM" id="SSF52540">
    <property type="entry name" value="P-loop containing nucleoside triphosphate hydrolases"/>
    <property type="match status" value="2"/>
</dbReference>
<organism evidence="5 6">
    <name type="scientific">Brevibacterium gallinarum</name>
    <dbReference type="NCBI Taxonomy" id="2762220"/>
    <lineage>
        <taxon>Bacteria</taxon>
        <taxon>Bacillati</taxon>
        <taxon>Actinomycetota</taxon>
        <taxon>Actinomycetes</taxon>
        <taxon>Micrococcales</taxon>
        <taxon>Brevibacteriaceae</taxon>
        <taxon>Brevibacterium</taxon>
    </lineage>
</organism>
<keyword evidence="6" id="KW-1185">Reference proteome</keyword>
<dbReference type="InterPro" id="IPR003593">
    <property type="entry name" value="AAA+_ATPase"/>
</dbReference>
<dbReference type="PROSITE" id="PS50893">
    <property type="entry name" value="ABC_TRANSPORTER_2"/>
    <property type="match status" value="2"/>
</dbReference>
<dbReference type="Proteomes" id="UP000651517">
    <property type="component" value="Unassembled WGS sequence"/>
</dbReference>
<dbReference type="EMBL" id="JACSPY010000001">
    <property type="protein sequence ID" value="MBD8019317.1"/>
    <property type="molecule type" value="Genomic_DNA"/>
</dbReference>
<feature type="domain" description="ABC transporter" evidence="4">
    <location>
        <begin position="6"/>
        <end position="239"/>
    </location>
</feature>
<name>A0ABR8WR14_9MICO</name>
<evidence type="ECO:0000256" key="1">
    <source>
        <dbReference type="ARBA" id="ARBA00022737"/>
    </source>
</evidence>
<dbReference type="PANTHER" id="PTHR19211:SF6">
    <property type="entry name" value="BLL7188 PROTEIN"/>
    <property type="match status" value="1"/>
</dbReference>
<sequence length="539" mass="57486">MEHSLITLDSLTYTWPDGTAALAGLTGSIARGRTGLIGANGAGKTTLVRLLTGELAPTAGHVHLHGSVGVLPQDLALSSQTVAEVLGIDRILTALRAVETGDVDVAHFDVIGQDWDIAARACQALAAVGLPLDEEELDRPVRTLSGGEAMKVGLAGLHLHRPQLAILDEPTNNLDTAGRAHVRGLIDSWRGSLLIISHDRQLLDGVDRIVELYGTGTRNAAGELQASTMRTWEGRFSDYRRQLAAEQEAAEQAAVTARSELGRQKHKRIEAQIKLDRRQRTAKQAVKDGKVPPIVAGGKAMQAQKSAAKLTGTHAARETAAHQQLQEAQAQVRPRVVIDIELPDTAVPAGRTVLELDSSEEVFSIRGPERVALAGPNGAGKTTLLNRIMTAAHTGEEPGVRVIAEVGLLPQRILLDPQLSVLETVRCAAPHADPHTVRAQLAGLNLKKGRPDQSVGQLSGGERFRVALARLLLADPAPQLLLLDEPTNSLDLESVEVLVEALAAYQGALIVVSHDAEFLTDIGCTRTWEVIGGALREAR</sequence>
<dbReference type="SMART" id="SM00382">
    <property type="entry name" value="AAA"/>
    <property type="match status" value="2"/>
</dbReference>
<feature type="domain" description="ABC transporter" evidence="4">
    <location>
        <begin position="340"/>
        <end position="531"/>
    </location>
</feature>
<reference evidence="5 6" key="1">
    <citation type="submission" date="2020-08" db="EMBL/GenBank/DDBJ databases">
        <title>A Genomic Blueprint of the Chicken Gut Microbiome.</title>
        <authorList>
            <person name="Gilroy R."/>
            <person name="Ravi A."/>
            <person name="Getino M."/>
            <person name="Pursley I."/>
            <person name="Horton D.L."/>
            <person name="Alikhan N.-F."/>
            <person name="Baker D."/>
            <person name="Gharbi K."/>
            <person name="Hall N."/>
            <person name="Watson M."/>
            <person name="Adriaenssens E.M."/>
            <person name="Foster-Nyarko E."/>
            <person name="Jarju S."/>
            <person name="Secka A."/>
            <person name="Antonio M."/>
            <person name="Oren A."/>
            <person name="Chaudhuri R."/>
            <person name="La Ragione R.M."/>
            <person name="Hildebrand F."/>
            <person name="Pallen M.J."/>
        </authorList>
    </citation>
    <scope>NUCLEOTIDE SEQUENCE [LARGE SCALE GENOMIC DNA]</scope>
    <source>
        <strain evidence="5 6">Re57</strain>
    </source>
</reference>
<dbReference type="InterPro" id="IPR027417">
    <property type="entry name" value="P-loop_NTPase"/>
</dbReference>
<evidence type="ECO:0000256" key="2">
    <source>
        <dbReference type="ARBA" id="ARBA00022741"/>
    </source>
</evidence>
<keyword evidence="1" id="KW-0677">Repeat</keyword>
<evidence type="ECO:0000313" key="5">
    <source>
        <dbReference type="EMBL" id="MBD8019317.1"/>
    </source>
</evidence>
<evidence type="ECO:0000313" key="6">
    <source>
        <dbReference type="Proteomes" id="UP000651517"/>
    </source>
</evidence>
<protein>
    <submittedName>
        <fullName evidence="5">ABC-F family ATP-binding cassette domain-containing protein</fullName>
    </submittedName>
</protein>